<comment type="caution">
    <text evidence="2">The sequence shown here is derived from an EMBL/GenBank/DDBJ whole genome shotgun (WGS) entry which is preliminary data.</text>
</comment>
<evidence type="ECO:0000313" key="3">
    <source>
        <dbReference type="Proteomes" id="UP000806077"/>
    </source>
</evidence>
<proteinExistence type="predicted"/>
<dbReference type="EMBL" id="WXXV01000016">
    <property type="protein sequence ID" value="MBE7695887.1"/>
    <property type="molecule type" value="Genomic_DNA"/>
</dbReference>
<evidence type="ECO:0000256" key="1">
    <source>
        <dbReference type="SAM" id="SignalP"/>
    </source>
</evidence>
<name>A0AAP1WGZ4_9FLAO</name>
<keyword evidence="3" id="KW-1185">Reference proteome</keyword>
<keyword evidence="1" id="KW-0732">Signal</keyword>
<accession>A0AAP1WGZ4</accession>
<feature type="signal peptide" evidence="1">
    <location>
        <begin position="1"/>
        <end position="21"/>
    </location>
</feature>
<dbReference type="InterPro" id="IPR025401">
    <property type="entry name" value="DUF4374"/>
</dbReference>
<dbReference type="Proteomes" id="UP000806077">
    <property type="component" value="Unassembled WGS sequence"/>
</dbReference>
<protein>
    <submittedName>
        <fullName evidence="2">DUF4374 domain-containing protein</fullName>
    </submittedName>
</protein>
<dbReference type="RefSeq" id="WP_101955446.1">
    <property type="nucleotide sequence ID" value="NZ_JAJHTB010000002.1"/>
</dbReference>
<evidence type="ECO:0000313" key="2">
    <source>
        <dbReference type="EMBL" id="MBE7695887.1"/>
    </source>
</evidence>
<feature type="chain" id="PRO_5042972244" evidence="1">
    <location>
        <begin position="22"/>
        <end position="402"/>
    </location>
</feature>
<dbReference type="PROSITE" id="PS51257">
    <property type="entry name" value="PROKAR_LIPOPROTEIN"/>
    <property type="match status" value="1"/>
</dbReference>
<organism evidence="2 3">
    <name type="scientific">Tenacibaculum finnmarkense genomovar finnmarkense</name>
    <dbReference type="NCBI Taxonomy" id="1458503"/>
    <lineage>
        <taxon>Bacteria</taxon>
        <taxon>Pseudomonadati</taxon>
        <taxon>Bacteroidota</taxon>
        <taxon>Flavobacteriia</taxon>
        <taxon>Flavobacteriales</taxon>
        <taxon>Flavobacteriaceae</taxon>
        <taxon>Tenacibaculum</taxon>
        <taxon>Tenacibaculum finnmarkense</taxon>
    </lineage>
</organism>
<dbReference type="AlphaFoldDB" id="A0AAP1WGZ4"/>
<dbReference type="SUPFAM" id="SSF63825">
    <property type="entry name" value="YWTD domain"/>
    <property type="match status" value="1"/>
</dbReference>
<reference evidence="2 3" key="1">
    <citation type="journal article" date="2020" name="Int. J. Syst. Evol. Microbiol.">
        <title>Tenacibaculum piscium sp. nov., isolated from skin ulcers of sea-farmed fish, and description of Tenacibaculum finnmarkense sp. nov. with subdivision into genomovars finnmarkense and ulcerans.</title>
        <authorList>
            <person name="Olsen A.B."/>
            <person name="Spilsberg B."/>
            <person name="Nilsen H.K."/>
            <person name="Lagesen K."/>
            <person name="Gulla S."/>
            <person name="Avendano-Herrera R."/>
            <person name="Irgang R."/>
            <person name="Duchaud E."/>
            <person name="Colquhoun D.J."/>
        </authorList>
    </citation>
    <scope>NUCLEOTIDE SEQUENCE [LARGE SCALE GENOMIC DNA]</scope>
    <source>
        <strain evidence="2 3">TNO037</strain>
    </source>
</reference>
<gene>
    <name evidence="2" type="ORF">F7645_10710</name>
</gene>
<dbReference type="Pfam" id="PF14298">
    <property type="entry name" value="DUF4374"/>
    <property type="match status" value="1"/>
</dbReference>
<sequence>MKQSILSIGLLFAMSFFISCNDDSPIQPNSTSNLAVAVETTGESPTDVVLGVDNFINSEISPIGKGIQQDGKRSYYFLNETLISSGYKATNCIGYNIQNGELTKKGEFAFPVSFDLLGKGDDKTMIAVESPRAGFENKTIFLVDTDNMVITKKTPTKIDERKGEGLMSWPTGTAVKGGKLFLSYYLTSSDGKWKTPNSNEARIAIYSYPELKFEKLIKDTRGSDIGFYGNYNGLVKDENNNIYTASTSSLACGFDPAPTNKSAILRIKSGATDFDKEYYFDFEKASGGKKINFLHYVGNNKAVVRMITDDSTKWSAFAPTSKKPNCKIAVVDLAAKTVTEVTDIPLHGGQWATPALNSNGKVYMNISDNNGAYIYEIDVNTATAKKSQKVEAAVVKGIFDLN</sequence>